<gene>
    <name evidence="2" type="ORF">K4G57_08700</name>
</gene>
<keyword evidence="2" id="KW-0378">Hydrolase</keyword>
<evidence type="ECO:0000259" key="1">
    <source>
        <dbReference type="Pfam" id="PF04851"/>
    </source>
</evidence>
<dbReference type="InterPro" id="IPR006935">
    <property type="entry name" value="Helicase/UvrB_N"/>
</dbReference>
<evidence type="ECO:0000313" key="3">
    <source>
        <dbReference type="Proteomes" id="UP000700059"/>
    </source>
</evidence>
<dbReference type="SUPFAM" id="SSF52540">
    <property type="entry name" value="P-loop containing nucleoside triphosphate hydrolases"/>
    <property type="match status" value="1"/>
</dbReference>
<keyword evidence="2" id="KW-0347">Helicase</keyword>
<dbReference type="EMBL" id="JAIGYQ010000016">
    <property type="protein sequence ID" value="MBX7491535.1"/>
    <property type="molecule type" value="Genomic_DNA"/>
</dbReference>
<keyword evidence="2" id="KW-0547">Nucleotide-binding</keyword>
<dbReference type="Gene3D" id="3.40.50.300">
    <property type="entry name" value="P-loop containing nucleotide triphosphate hydrolases"/>
    <property type="match status" value="1"/>
</dbReference>
<evidence type="ECO:0000313" key="2">
    <source>
        <dbReference type="EMBL" id="MBX7491535.1"/>
    </source>
</evidence>
<sequence length="943" mass="109915">MFYPIITKSANDWFLSKDCHIKDLIAYMQERQALRDAQIEAIKTYLYLKIKCENKPLWQLFNEGYFDLDLKLRDLPIQFANYLSKNKQMLTLYALSHYLPKKDLMQHIQRLFIQYEIQGIDCESIFKSLFYNVFYTDYLFSLPMGAGKTYLMAAFMYLDLYFAQNEPHNKAFAHNFLVLAPSGLKSSIIPSLRSIKNFDVSWILPEPSASKLKKLIKFEILNQNKTNKKSNKIQNPNVSKIASYQPYESMFGLILLTNAEKVILEKLDKNVLYEKLNEEEKRDWSSANELRDNIAKIPNLGIFIDEVHHATNDEVKLRQVVNTWNQKGSINMVAGFSGTPYLKSSEKIFIDETLKIEHKEIANIVYYYPLIKGIGNFLKNPVLKTANSSNRLEIVEQALREFFTNYETYSNSIGGKIAIYCGSIENLEEQIYPKVCEVLAQFNLDSSCVLRFHKGNKAYPEPKDALNAFENLDSDLSPIRVILLVQIGKEGWDCKSLSGVVLSQEGDCPKNMVLQTACRCLRQVDREKREKALIYLNDFNTKKLAEQLKQEQKMDIEDFQYGKKAECIEIKRFDRTQKLNLKTIDFYQLKLIFENYTKTKADPINAIKAIEPQKQELIIKEQDFNNKILHTAIVQRQDKKQAHFNLWLYELIKESFHTLSFEDLRPFEDTLKKLFSHIIYKENGILYFKADYDEKALQASIRGAFCDKRDFKAKKELIPQNAHLLIASKLSSPLFVENTKDFIPEQEEVLRIIDEDCGKVGIALNQQEQEIIKQLESLGQFGAIKAMQDRANSHPHKNNTYHYLPYQTDSAYERYVFEQILSLDSFKKLNLELYYNGDSSLSELSIQTFHKNTNLGRYTPDFIILQRKAKEIYKILILETKGEAFVEAFKGKKEFMSEFIKANNDKFKYERFSFLYLQDNIHKDSKLISTINDALNNFFDTTT</sequence>
<dbReference type="RefSeq" id="WP_221532790.1">
    <property type="nucleotide sequence ID" value="NZ_JAIGYP010000016.1"/>
</dbReference>
<dbReference type="Pfam" id="PF04851">
    <property type="entry name" value="ResIII"/>
    <property type="match status" value="1"/>
</dbReference>
<keyword evidence="2" id="KW-0067">ATP-binding</keyword>
<reference evidence="2 3" key="1">
    <citation type="submission" date="2021-08" db="EMBL/GenBank/DDBJ databases">
        <title>Helicobacter spp. isolated from feces of Anatolian Ground Squirrel (Spermophilus xanthoprymnus) in Turkey.</title>
        <authorList>
            <person name="Aydin F."/>
            <person name="Abay S."/>
            <person name="Kayman T."/>
            <person name="Karakaya E."/>
            <person name="Saticioglu I.B."/>
        </authorList>
    </citation>
    <scope>NUCLEOTIDE SEQUENCE [LARGE SCALE GENOMIC DNA]</scope>
    <source>
        <strain evidence="2 3">Faydin-H70</strain>
    </source>
</reference>
<keyword evidence="3" id="KW-1185">Reference proteome</keyword>
<dbReference type="GO" id="GO:0004386">
    <property type="term" value="F:helicase activity"/>
    <property type="evidence" value="ECO:0007669"/>
    <property type="project" value="UniProtKB-KW"/>
</dbReference>
<comment type="caution">
    <text evidence="2">The sequence shown here is derived from an EMBL/GenBank/DDBJ whole genome shotgun (WGS) entry which is preliminary data.</text>
</comment>
<feature type="domain" description="Helicase/UvrB N-terminal" evidence="1">
    <location>
        <begin position="137"/>
        <end position="340"/>
    </location>
</feature>
<dbReference type="InterPro" id="IPR027417">
    <property type="entry name" value="P-loop_NTPase"/>
</dbReference>
<organism evidence="2 3">
    <name type="scientific">Helicobacter turcicus</name>
    <dbReference type="NCBI Taxonomy" id="2867412"/>
    <lineage>
        <taxon>Bacteria</taxon>
        <taxon>Pseudomonadati</taxon>
        <taxon>Campylobacterota</taxon>
        <taxon>Epsilonproteobacteria</taxon>
        <taxon>Campylobacterales</taxon>
        <taxon>Helicobacteraceae</taxon>
        <taxon>Helicobacter</taxon>
    </lineage>
</organism>
<protein>
    <submittedName>
        <fullName evidence="2">DEAD/DEAH box helicase family protein</fullName>
    </submittedName>
</protein>
<name>A0ABS7JQ79_9HELI</name>
<dbReference type="Proteomes" id="UP000700059">
    <property type="component" value="Unassembled WGS sequence"/>
</dbReference>
<proteinExistence type="predicted"/>
<accession>A0ABS7JQ79</accession>